<dbReference type="SUPFAM" id="SSF51905">
    <property type="entry name" value="FAD/NAD(P)-binding domain"/>
    <property type="match status" value="1"/>
</dbReference>
<dbReference type="Pfam" id="PF05199">
    <property type="entry name" value="GMC_oxred_C"/>
    <property type="match status" value="1"/>
</dbReference>
<proteinExistence type="inferred from homology"/>
<feature type="region of interest" description="Disordered" evidence="3">
    <location>
        <begin position="270"/>
        <end position="317"/>
    </location>
</feature>
<comment type="similarity">
    <text evidence="1">Belongs to the GMC oxidoreductase family.</text>
</comment>
<dbReference type="EMBL" id="ML976692">
    <property type="protein sequence ID" value="KAF1971542.1"/>
    <property type="molecule type" value="Genomic_DNA"/>
</dbReference>
<dbReference type="GO" id="GO:0016614">
    <property type="term" value="F:oxidoreductase activity, acting on CH-OH group of donors"/>
    <property type="evidence" value="ECO:0007669"/>
    <property type="project" value="InterPro"/>
</dbReference>
<dbReference type="SUPFAM" id="SSF54373">
    <property type="entry name" value="FAD-linked reductases, C-terminal domain"/>
    <property type="match status" value="1"/>
</dbReference>
<dbReference type="GO" id="GO:0050660">
    <property type="term" value="F:flavin adenine dinucleotide binding"/>
    <property type="evidence" value="ECO:0007669"/>
    <property type="project" value="InterPro"/>
</dbReference>
<evidence type="ECO:0000313" key="6">
    <source>
        <dbReference type="Proteomes" id="UP000800036"/>
    </source>
</evidence>
<dbReference type="PANTHER" id="PTHR11552:SF123">
    <property type="entry name" value="GMC OXIDOREDUCTASE (AFU_ORTHOLOGUE AFUA_2G01770)-RELATED"/>
    <property type="match status" value="1"/>
</dbReference>
<dbReference type="PIRSF" id="PIRSF000137">
    <property type="entry name" value="Alcohol_oxidase"/>
    <property type="match status" value="1"/>
</dbReference>
<gene>
    <name evidence="5" type="ORF">BU23DRAFT_590497</name>
</gene>
<keyword evidence="6" id="KW-1185">Reference proteome</keyword>
<organism evidence="5 6">
    <name type="scientific">Bimuria novae-zelandiae CBS 107.79</name>
    <dbReference type="NCBI Taxonomy" id="1447943"/>
    <lineage>
        <taxon>Eukaryota</taxon>
        <taxon>Fungi</taxon>
        <taxon>Dikarya</taxon>
        <taxon>Ascomycota</taxon>
        <taxon>Pezizomycotina</taxon>
        <taxon>Dothideomycetes</taxon>
        <taxon>Pleosporomycetidae</taxon>
        <taxon>Pleosporales</taxon>
        <taxon>Massarineae</taxon>
        <taxon>Didymosphaeriaceae</taxon>
        <taxon>Bimuria</taxon>
    </lineage>
</organism>
<dbReference type="PANTHER" id="PTHR11552">
    <property type="entry name" value="GLUCOSE-METHANOL-CHOLINE GMC OXIDOREDUCTASE"/>
    <property type="match status" value="1"/>
</dbReference>
<name>A0A6A5V688_9PLEO</name>
<feature type="compositionally biased region" description="Pro residues" evidence="3">
    <location>
        <begin position="290"/>
        <end position="309"/>
    </location>
</feature>
<evidence type="ECO:0000256" key="2">
    <source>
        <dbReference type="PIRSR" id="PIRSR000137-2"/>
    </source>
</evidence>
<comment type="cofactor">
    <cofactor evidence="2">
        <name>FAD</name>
        <dbReference type="ChEBI" id="CHEBI:57692"/>
    </cofactor>
</comment>
<dbReference type="PROSITE" id="PS00624">
    <property type="entry name" value="GMC_OXRED_2"/>
    <property type="match status" value="1"/>
</dbReference>
<evidence type="ECO:0000259" key="4">
    <source>
        <dbReference type="PROSITE" id="PS00624"/>
    </source>
</evidence>
<feature type="compositionally biased region" description="Polar residues" evidence="3">
    <location>
        <begin position="273"/>
        <end position="282"/>
    </location>
</feature>
<evidence type="ECO:0000256" key="3">
    <source>
        <dbReference type="SAM" id="MobiDB-lite"/>
    </source>
</evidence>
<keyword evidence="2" id="KW-0285">Flavoprotein</keyword>
<dbReference type="Gene3D" id="3.30.560.10">
    <property type="entry name" value="Glucose Oxidase, domain 3"/>
    <property type="match status" value="2"/>
</dbReference>
<dbReference type="OrthoDB" id="269227at2759"/>
<dbReference type="AlphaFoldDB" id="A0A6A5V688"/>
<dbReference type="InterPro" id="IPR012132">
    <property type="entry name" value="GMC_OxRdtase"/>
</dbReference>
<feature type="binding site" evidence="2">
    <location>
        <position position="206"/>
    </location>
    <ligand>
        <name>FAD</name>
        <dbReference type="ChEBI" id="CHEBI:57692"/>
    </ligand>
</feature>
<protein>
    <submittedName>
        <fullName evidence="5">Alcohol oxidase</fullName>
    </submittedName>
</protein>
<feature type="domain" description="Glucose-methanol-choline oxidoreductase N-terminal" evidence="4">
    <location>
        <begin position="239"/>
        <end position="253"/>
    </location>
</feature>
<evidence type="ECO:0000256" key="1">
    <source>
        <dbReference type="ARBA" id="ARBA00010790"/>
    </source>
</evidence>
<keyword evidence="2" id="KW-0274">FAD</keyword>
<accession>A0A6A5V688</accession>
<dbReference type="Proteomes" id="UP000800036">
    <property type="component" value="Unassembled WGS sequence"/>
</dbReference>
<sequence>MATTQEFDYIIVGGGTAGTPIASRLSQYLPDKKILLLEAGPNEVLHPNVTNPSKGFDLLSDGLMVNYGTAPQKHCNDRNIVNLEGRMLSGPRAVTAGHSRFAFKNMIKYFKRTETWFDKGADPEYHGFDGPFHTVGGREYPLRSIMKETAEAIGYKYNPDATKGDPTGLVDLVQCFRATSESTSERQHNARVYDLSKVEVRCNAPVAKILLDASKRAISVQLISGERFSARNEIIVSCGAQRTPQLLMLSGIGPKEELGKHNIDALIDAPSVGKTSSTTPALPNTTASKTPPPATPPPATPSPSPPPRGPNTFVPDVRIGDGKHIAITALSALPLSRGSVTLRSANPADTPVCDPNLLSTASDRFILRTAMRTCLKLVSTPPLLDVLEGESPPEGYAALKTESTNEHIDARARAFVETIAHPMGTCALGDVLDEEFRVKGVQGLRVCDASVFPEPLGGMPSCTVYALAEMCADLVAGRA</sequence>
<evidence type="ECO:0000313" key="5">
    <source>
        <dbReference type="EMBL" id="KAF1971542.1"/>
    </source>
</evidence>
<reference evidence="5" key="1">
    <citation type="journal article" date="2020" name="Stud. Mycol.">
        <title>101 Dothideomycetes genomes: a test case for predicting lifestyles and emergence of pathogens.</title>
        <authorList>
            <person name="Haridas S."/>
            <person name="Albert R."/>
            <person name="Binder M."/>
            <person name="Bloem J."/>
            <person name="Labutti K."/>
            <person name="Salamov A."/>
            <person name="Andreopoulos B."/>
            <person name="Baker S."/>
            <person name="Barry K."/>
            <person name="Bills G."/>
            <person name="Bluhm B."/>
            <person name="Cannon C."/>
            <person name="Castanera R."/>
            <person name="Culley D."/>
            <person name="Daum C."/>
            <person name="Ezra D."/>
            <person name="Gonzalez J."/>
            <person name="Henrissat B."/>
            <person name="Kuo A."/>
            <person name="Liang C."/>
            <person name="Lipzen A."/>
            <person name="Lutzoni F."/>
            <person name="Magnuson J."/>
            <person name="Mondo S."/>
            <person name="Nolan M."/>
            <person name="Ohm R."/>
            <person name="Pangilinan J."/>
            <person name="Park H.-J."/>
            <person name="Ramirez L."/>
            <person name="Alfaro M."/>
            <person name="Sun H."/>
            <person name="Tritt A."/>
            <person name="Yoshinaga Y."/>
            <person name="Zwiers L.-H."/>
            <person name="Turgeon B."/>
            <person name="Goodwin S."/>
            <person name="Spatafora J."/>
            <person name="Crous P."/>
            <person name="Grigoriev I."/>
        </authorList>
    </citation>
    <scope>NUCLEOTIDE SEQUENCE</scope>
    <source>
        <strain evidence="5">CBS 107.79</strain>
    </source>
</reference>
<dbReference type="Gene3D" id="3.50.50.60">
    <property type="entry name" value="FAD/NAD(P)-binding domain"/>
    <property type="match status" value="2"/>
</dbReference>
<dbReference type="Pfam" id="PF00732">
    <property type="entry name" value="GMC_oxred_N"/>
    <property type="match status" value="1"/>
</dbReference>
<dbReference type="InterPro" id="IPR000172">
    <property type="entry name" value="GMC_OxRdtase_N"/>
</dbReference>
<dbReference type="InterPro" id="IPR007867">
    <property type="entry name" value="GMC_OxRtase_C"/>
</dbReference>
<dbReference type="InterPro" id="IPR036188">
    <property type="entry name" value="FAD/NAD-bd_sf"/>
</dbReference>